<feature type="domain" description="RNA polymerase sigma-70 region 2" evidence="6">
    <location>
        <begin position="19"/>
        <end position="82"/>
    </location>
</feature>
<sequence>MARCVREARAGSQPAFARLHRRFLPLVHAILLGRHPPALADELAQECFATAFARLAQLQEDGRFGAWIATIARRARPHAMRAHDGEGALAQIAGAAAPPEDAVEAARVLRAIAALPEAYRETLLLRLAEGLSGPEIAALTGMTHASVRVNLHRGMARLRAALGVVEHLPEDGHD</sequence>
<evidence type="ECO:0000313" key="8">
    <source>
        <dbReference type="EMBL" id="NZA26218.1"/>
    </source>
</evidence>
<evidence type="ECO:0000256" key="3">
    <source>
        <dbReference type="ARBA" id="ARBA00023082"/>
    </source>
</evidence>
<evidence type="ECO:0000256" key="2">
    <source>
        <dbReference type="ARBA" id="ARBA00023015"/>
    </source>
</evidence>
<dbReference type="GO" id="GO:0003677">
    <property type="term" value="F:DNA binding"/>
    <property type="evidence" value="ECO:0007669"/>
    <property type="project" value="UniProtKB-KW"/>
</dbReference>
<dbReference type="InterPro" id="IPR014284">
    <property type="entry name" value="RNA_pol_sigma-70_dom"/>
</dbReference>
<evidence type="ECO:0000256" key="5">
    <source>
        <dbReference type="ARBA" id="ARBA00023163"/>
    </source>
</evidence>
<dbReference type="InterPro" id="IPR013249">
    <property type="entry name" value="RNA_pol_sigma70_r4_t2"/>
</dbReference>
<dbReference type="InterPro" id="IPR036388">
    <property type="entry name" value="WH-like_DNA-bd_sf"/>
</dbReference>
<evidence type="ECO:0000256" key="1">
    <source>
        <dbReference type="ARBA" id="ARBA00010641"/>
    </source>
</evidence>
<feature type="domain" description="RNA polymerase sigma factor 70 region 4 type 2" evidence="7">
    <location>
        <begin position="107"/>
        <end position="158"/>
    </location>
</feature>
<dbReference type="NCBIfam" id="TIGR02937">
    <property type="entry name" value="sigma70-ECF"/>
    <property type="match status" value="1"/>
</dbReference>
<dbReference type="RefSeq" id="WP_180678010.1">
    <property type="nucleotide sequence ID" value="NZ_JACCKA010000049.1"/>
</dbReference>
<comment type="similarity">
    <text evidence="1">Belongs to the sigma-70 factor family. ECF subfamily.</text>
</comment>
<dbReference type="InterPro" id="IPR013324">
    <property type="entry name" value="RNA_pol_sigma_r3/r4-like"/>
</dbReference>
<organism evidence="8 9">
    <name type="scientific">Luteimonas salinisoli</name>
    <dbReference type="NCBI Taxonomy" id="2752307"/>
    <lineage>
        <taxon>Bacteria</taxon>
        <taxon>Pseudomonadati</taxon>
        <taxon>Pseudomonadota</taxon>
        <taxon>Gammaproteobacteria</taxon>
        <taxon>Lysobacterales</taxon>
        <taxon>Lysobacteraceae</taxon>
        <taxon>Luteimonas</taxon>
    </lineage>
</organism>
<evidence type="ECO:0000313" key="9">
    <source>
        <dbReference type="Proteomes" id="UP000578091"/>
    </source>
</evidence>
<evidence type="ECO:0000256" key="4">
    <source>
        <dbReference type="ARBA" id="ARBA00023125"/>
    </source>
</evidence>
<dbReference type="InterPro" id="IPR013325">
    <property type="entry name" value="RNA_pol_sigma_r2"/>
</dbReference>
<reference evidence="8 9" key="1">
    <citation type="submission" date="2020-07" db="EMBL/GenBank/DDBJ databases">
        <title>Luteimonas sp. SJ-92.</title>
        <authorList>
            <person name="Huang X.-X."/>
            <person name="Xu L."/>
            <person name="Sun J.-Q."/>
        </authorList>
    </citation>
    <scope>NUCLEOTIDE SEQUENCE [LARGE SCALE GENOMIC DNA]</scope>
    <source>
        <strain evidence="8 9">SJ-92</strain>
    </source>
</reference>
<keyword evidence="4" id="KW-0238">DNA-binding</keyword>
<keyword evidence="5" id="KW-0804">Transcription</keyword>
<accession>A0A853JC73</accession>
<dbReference type="GO" id="GO:0016987">
    <property type="term" value="F:sigma factor activity"/>
    <property type="evidence" value="ECO:0007669"/>
    <property type="project" value="UniProtKB-KW"/>
</dbReference>
<dbReference type="Proteomes" id="UP000578091">
    <property type="component" value="Unassembled WGS sequence"/>
</dbReference>
<dbReference type="AlphaFoldDB" id="A0A853JC73"/>
<evidence type="ECO:0000259" key="7">
    <source>
        <dbReference type="Pfam" id="PF08281"/>
    </source>
</evidence>
<dbReference type="InterPro" id="IPR007627">
    <property type="entry name" value="RNA_pol_sigma70_r2"/>
</dbReference>
<evidence type="ECO:0000259" key="6">
    <source>
        <dbReference type="Pfam" id="PF04542"/>
    </source>
</evidence>
<keyword evidence="2" id="KW-0805">Transcription regulation</keyword>
<keyword evidence="3" id="KW-0731">Sigma factor</keyword>
<dbReference type="Gene3D" id="1.10.10.10">
    <property type="entry name" value="Winged helix-like DNA-binding domain superfamily/Winged helix DNA-binding domain"/>
    <property type="match status" value="1"/>
</dbReference>
<protein>
    <submittedName>
        <fullName evidence="8">Sigma-70 family RNA polymerase sigma factor</fullName>
    </submittedName>
</protein>
<keyword evidence="9" id="KW-1185">Reference proteome</keyword>
<dbReference type="GO" id="GO:0006352">
    <property type="term" value="P:DNA-templated transcription initiation"/>
    <property type="evidence" value="ECO:0007669"/>
    <property type="project" value="InterPro"/>
</dbReference>
<dbReference type="Pfam" id="PF04542">
    <property type="entry name" value="Sigma70_r2"/>
    <property type="match status" value="1"/>
</dbReference>
<dbReference type="EMBL" id="JACCKA010000049">
    <property type="protein sequence ID" value="NZA26218.1"/>
    <property type="molecule type" value="Genomic_DNA"/>
</dbReference>
<proteinExistence type="inferred from homology"/>
<comment type="caution">
    <text evidence="8">The sequence shown here is derived from an EMBL/GenBank/DDBJ whole genome shotgun (WGS) entry which is preliminary data.</text>
</comment>
<dbReference type="SUPFAM" id="SSF88946">
    <property type="entry name" value="Sigma2 domain of RNA polymerase sigma factors"/>
    <property type="match status" value="1"/>
</dbReference>
<name>A0A853JC73_9GAMM</name>
<dbReference type="InterPro" id="IPR039425">
    <property type="entry name" value="RNA_pol_sigma-70-like"/>
</dbReference>
<dbReference type="Gene3D" id="1.10.1740.10">
    <property type="match status" value="1"/>
</dbReference>
<dbReference type="SUPFAM" id="SSF88659">
    <property type="entry name" value="Sigma3 and sigma4 domains of RNA polymerase sigma factors"/>
    <property type="match status" value="1"/>
</dbReference>
<dbReference type="Pfam" id="PF08281">
    <property type="entry name" value="Sigma70_r4_2"/>
    <property type="match status" value="1"/>
</dbReference>
<dbReference type="PANTHER" id="PTHR43133:SF58">
    <property type="entry name" value="ECF RNA POLYMERASE SIGMA FACTOR SIGD"/>
    <property type="match status" value="1"/>
</dbReference>
<dbReference type="PANTHER" id="PTHR43133">
    <property type="entry name" value="RNA POLYMERASE ECF-TYPE SIGMA FACTO"/>
    <property type="match status" value="1"/>
</dbReference>
<dbReference type="CDD" id="cd06171">
    <property type="entry name" value="Sigma70_r4"/>
    <property type="match status" value="1"/>
</dbReference>
<gene>
    <name evidence="8" type="ORF">H0E84_07445</name>
</gene>